<keyword evidence="2" id="KW-1185">Reference proteome</keyword>
<reference evidence="2" key="1">
    <citation type="journal article" date="2019" name="Int. J. Syst. Evol. Microbiol.">
        <title>The Global Catalogue of Microorganisms (GCM) 10K type strain sequencing project: providing services to taxonomists for standard genome sequencing and annotation.</title>
        <authorList>
            <consortium name="The Broad Institute Genomics Platform"/>
            <consortium name="The Broad Institute Genome Sequencing Center for Infectious Disease"/>
            <person name="Wu L."/>
            <person name="Ma J."/>
        </authorList>
    </citation>
    <scope>NUCLEOTIDE SEQUENCE [LARGE SCALE GENOMIC DNA]</scope>
    <source>
        <strain evidence="2">JCM 16961</strain>
    </source>
</reference>
<gene>
    <name evidence="1" type="ORF">GCM10022377_00310</name>
</gene>
<dbReference type="RefSeq" id="WP_344878237.1">
    <property type="nucleotide sequence ID" value="NZ_BAABCJ010000001.1"/>
</dbReference>
<dbReference type="Proteomes" id="UP001501536">
    <property type="component" value="Unassembled WGS sequence"/>
</dbReference>
<sequence>MAVHWVNYDLNKTGQDYNKLIEYLKSHKAWARPLASSFFVKTSLTTGQLRNGITQHIDANDDVLVIEINGQRWATYGLSEKMGTWMKTHI</sequence>
<comment type="caution">
    <text evidence="1">The sequence shown here is derived from an EMBL/GenBank/DDBJ whole genome shotgun (WGS) entry which is preliminary data.</text>
</comment>
<proteinExistence type="predicted"/>
<protein>
    <submittedName>
        <fullName evidence="1">Uncharacterized protein</fullName>
    </submittedName>
</protein>
<name>A0ABP7CJM4_9MICC</name>
<evidence type="ECO:0000313" key="2">
    <source>
        <dbReference type="Proteomes" id="UP001501536"/>
    </source>
</evidence>
<accession>A0ABP7CJM4</accession>
<dbReference type="EMBL" id="BAABCJ010000001">
    <property type="protein sequence ID" value="GAA3691894.1"/>
    <property type="molecule type" value="Genomic_DNA"/>
</dbReference>
<organism evidence="1 2">
    <name type="scientific">Zhihengliuella alba</name>
    <dbReference type="NCBI Taxonomy" id="547018"/>
    <lineage>
        <taxon>Bacteria</taxon>
        <taxon>Bacillati</taxon>
        <taxon>Actinomycetota</taxon>
        <taxon>Actinomycetes</taxon>
        <taxon>Micrococcales</taxon>
        <taxon>Micrococcaceae</taxon>
        <taxon>Zhihengliuella</taxon>
    </lineage>
</organism>
<evidence type="ECO:0000313" key="1">
    <source>
        <dbReference type="EMBL" id="GAA3691894.1"/>
    </source>
</evidence>